<dbReference type="KEGG" id="tah:SU86_004735"/>
<dbReference type="InterPro" id="IPR015424">
    <property type="entry name" value="PyrdxlP-dep_Trfase"/>
</dbReference>
<evidence type="ECO:0000313" key="11">
    <source>
        <dbReference type="EMBL" id="AJZ75788.1"/>
    </source>
</evidence>
<dbReference type="GeneID" id="24875703"/>
<dbReference type="NCBIfam" id="TIGR01140">
    <property type="entry name" value="L_thr_O3P_dcar"/>
    <property type="match status" value="1"/>
</dbReference>
<evidence type="ECO:0000256" key="9">
    <source>
        <dbReference type="ARBA" id="ARBA00048531"/>
    </source>
</evidence>
<evidence type="ECO:0000256" key="8">
    <source>
        <dbReference type="ARBA" id="ARBA00029996"/>
    </source>
</evidence>
<sequence>MKFAKNIQTHLRAGHGGPYSIKNPNPKILDFSSNVNPLGFPGVVKKSLNLAKVSTYPDHDSTKLKQKLAKYLKISTDYIIVGNGATEIIYDFCRATINRTKVLIVVPTFSEYESASCLCGAKPQFFISMDLQADLEKFMQKIPRNGMVFLCNPNNPTGKLIPKHIILQIIKSAKAKSSIVFVDECFMELAVPQNQSVIDLVPKHDNLFVLRSLTKSFGLAGLRIGYGVGSKALVSVLDRIKIPWSVNGLAQEAGIAALDDVQFLAKTQRLIKKESKFLINSISGIDGFSCHDTDTNFILIKTRQPAKTLQKKLLHQNVLVRDCSNFRGLDNHHIRIAVRTHKENQKLVSALERIQ</sequence>
<keyword evidence="11" id="KW-0808">Transferase</keyword>
<dbReference type="CDD" id="cd00609">
    <property type="entry name" value="AAT_like"/>
    <property type="match status" value="1"/>
</dbReference>
<dbReference type="Gene3D" id="3.40.640.10">
    <property type="entry name" value="Type I PLP-dependent aspartate aminotransferase-like (Major domain)"/>
    <property type="match status" value="1"/>
</dbReference>
<evidence type="ECO:0000259" key="10">
    <source>
        <dbReference type="Pfam" id="PF00155"/>
    </source>
</evidence>
<dbReference type="GO" id="GO:0030170">
    <property type="term" value="F:pyridoxal phosphate binding"/>
    <property type="evidence" value="ECO:0007669"/>
    <property type="project" value="InterPro"/>
</dbReference>
<protein>
    <recommendedName>
        <fullName evidence="4">threonine-phosphate decarboxylase</fullName>
        <ecNumber evidence="4">4.1.1.81</ecNumber>
    </recommendedName>
    <alternativeName>
        <fullName evidence="8">L-threonine-O-3-phosphate decarboxylase</fullName>
    </alternativeName>
</protein>
<evidence type="ECO:0000256" key="2">
    <source>
        <dbReference type="ARBA" id="ARBA00003444"/>
    </source>
</evidence>
<dbReference type="GO" id="GO:0008483">
    <property type="term" value="F:transaminase activity"/>
    <property type="evidence" value="ECO:0007669"/>
    <property type="project" value="UniProtKB-KW"/>
</dbReference>
<accession>A0A3G1B4W4</accession>
<dbReference type="STRING" id="1603555.SU86_004735"/>
<gene>
    <name evidence="11" type="ORF">SU86_004735</name>
</gene>
<evidence type="ECO:0000256" key="4">
    <source>
        <dbReference type="ARBA" id="ARBA00012285"/>
    </source>
</evidence>
<dbReference type="InterPro" id="IPR004838">
    <property type="entry name" value="NHTrfase_class1_PyrdxlP-BS"/>
</dbReference>
<keyword evidence="7" id="KW-0456">Lyase</keyword>
<name>A0A3G1B4W4_9ARCH</name>
<dbReference type="SUPFAM" id="SSF53383">
    <property type="entry name" value="PLP-dependent transferases"/>
    <property type="match status" value="1"/>
</dbReference>
<comment type="pathway">
    <text evidence="3">Cofactor biosynthesis; adenosylcobalamin biosynthesis.</text>
</comment>
<comment type="catalytic activity">
    <reaction evidence="9">
        <text>O-phospho-L-threonine + H(+) = (R)-1-aminopropan-2-yl phosphate + CO2</text>
        <dbReference type="Rhea" id="RHEA:11492"/>
        <dbReference type="ChEBI" id="CHEBI:15378"/>
        <dbReference type="ChEBI" id="CHEBI:16526"/>
        <dbReference type="ChEBI" id="CHEBI:58563"/>
        <dbReference type="ChEBI" id="CHEBI:58675"/>
        <dbReference type="EC" id="4.1.1.81"/>
    </reaction>
</comment>
<dbReference type="OrthoDB" id="39225at2157"/>
<comment type="function">
    <text evidence="2">Decarboxylates L-threonine-O-3-phosphate to yield (R)-1-amino-2-propanol O-2-phosphate, the precursor for the linkage between the nucleotide loop and the corrin ring in cobalamin.</text>
</comment>
<dbReference type="Proteomes" id="UP000266745">
    <property type="component" value="Chromosome"/>
</dbReference>
<dbReference type="InterPro" id="IPR015421">
    <property type="entry name" value="PyrdxlP-dep_Trfase_major"/>
</dbReference>
<dbReference type="AlphaFoldDB" id="A0A3G1B4W4"/>
<evidence type="ECO:0000313" key="12">
    <source>
        <dbReference type="Proteomes" id="UP000266745"/>
    </source>
</evidence>
<dbReference type="PROSITE" id="PS00105">
    <property type="entry name" value="AA_TRANSFER_CLASS_1"/>
    <property type="match status" value="1"/>
</dbReference>
<dbReference type="RefSeq" id="WP_048188644.1">
    <property type="nucleotide sequence ID" value="NZ_CP011097.1"/>
</dbReference>
<dbReference type="GO" id="GO:0009236">
    <property type="term" value="P:cobalamin biosynthetic process"/>
    <property type="evidence" value="ECO:0007669"/>
    <property type="project" value="UniProtKB-UniPathway"/>
</dbReference>
<dbReference type="Pfam" id="PF00155">
    <property type="entry name" value="Aminotran_1_2"/>
    <property type="match status" value="1"/>
</dbReference>
<keyword evidence="5" id="KW-0169">Cobalamin biosynthesis</keyword>
<evidence type="ECO:0000256" key="6">
    <source>
        <dbReference type="ARBA" id="ARBA00022898"/>
    </source>
</evidence>
<organism evidence="11 12">
    <name type="scientific">Candidatus Nitrosotenuis cloacae</name>
    <dbReference type="NCBI Taxonomy" id="1603555"/>
    <lineage>
        <taxon>Archaea</taxon>
        <taxon>Nitrososphaerota</taxon>
        <taxon>Candidatus Nitrosotenuis</taxon>
    </lineage>
</organism>
<dbReference type="EMBL" id="CP011097">
    <property type="protein sequence ID" value="AJZ75788.1"/>
    <property type="molecule type" value="Genomic_DNA"/>
</dbReference>
<dbReference type="PANTHER" id="PTHR42885:SF1">
    <property type="entry name" value="THREONINE-PHOSPHATE DECARBOXYLASE"/>
    <property type="match status" value="1"/>
</dbReference>
<evidence type="ECO:0000256" key="3">
    <source>
        <dbReference type="ARBA" id="ARBA00004953"/>
    </source>
</evidence>
<dbReference type="GO" id="GO:0048472">
    <property type="term" value="F:threonine-phosphate decarboxylase activity"/>
    <property type="evidence" value="ECO:0007669"/>
    <property type="project" value="UniProtKB-EC"/>
</dbReference>
<comment type="cofactor">
    <cofactor evidence="1">
        <name>pyridoxal 5'-phosphate</name>
        <dbReference type="ChEBI" id="CHEBI:597326"/>
    </cofactor>
</comment>
<feature type="domain" description="Aminotransferase class I/classII large" evidence="10">
    <location>
        <begin position="27"/>
        <end position="351"/>
    </location>
</feature>
<evidence type="ECO:0000256" key="7">
    <source>
        <dbReference type="ARBA" id="ARBA00023239"/>
    </source>
</evidence>
<dbReference type="InterPro" id="IPR015422">
    <property type="entry name" value="PyrdxlP-dep_Trfase_small"/>
</dbReference>
<dbReference type="EC" id="4.1.1.81" evidence="4"/>
<keyword evidence="12" id="KW-1185">Reference proteome</keyword>
<keyword evidence="11" id="KW-0032">Aminotransferase</keyword>
<dbReference type="Gene3D" id="3.90.1150.10">
    <property type="entry name" value="Aspartate Aminotransferase, domain 1"/>
    <property type="match status" value="1"/>
</dbReference>
<dbReference type="InterPro" id="IPR005860">
    <property type="entry name" value="CobD"/>
</dbReference>
<dbReference type="PANTHER" id="PTHR42885">
    <property type="entry name" value="HISTIDINOL-PHOSPHATE AMINOTRANSFERASE-RELATED"/>
    <property type="match status" value="1"/>
</dbReference>
<dbReference type="UniPathway" id="UPA00148"/>
<proteinExistence type="predicted"/>
<evidence type="ECO:0000256" key="1">
    <source>
        <dbReference type="ARBA" id="ARBA00001933"/>
    </source>
</evidence>
<evidence type="ECO:0000256" key="5">
    <source>
        <dbReference type="ARBA" id="ARBA00022573"/>
    </source>
</evidence>
<keyword evidence="6" id="KW-0663">Pyridoxal phosphate</keyword>
<reference evidence="11 12" key="1">
    <citation type="journal article" date="2016" name="Sci. Rep.">
        <title>A novel ammonia-oxidizing archaeon from wastewater treatment plant: Its enrichment, physiological and genomic characteristics.</title>
        <authorList>
            <person name="Li Y."/>
            <person name="Ding K."/>
            <person name="Wen X."/>
            <person name="Zhang B."/>
            <person name="Shen B."/>
            <person name="Yang Y."/>
        </authorList>
    </citation>
    <scope>NUCLEOTIDE SEQUENCE [LARGE SCALE GENOMIC DNA]</scope>
    <source>
        <strain evidence="11 12">SAT1</strain>
    </source>
</reference>
<dbReference type="InterPro" id="IPR004839">
    <property type="entry name" value="Aminotransferase_I/II_large"/>
</dbReference>